<dbReference type="RefSeq" id="WP_008247634.1">
    <property type="nucleotide sequence ID" value="NZ_CP014544.1"/>
</dbReference>
<name>A0A127M4P2_9GAMM</name>
<dbReference type="KEGG" id="zal:AZF00_07820"/>
<evidence type="ECO:0000313" key="2">
    <source>
        <dbReference type="Proteomes" id="UP000074119"/>
    </source>
</evidence>
<dbReference type="EMBL" id="CP014544">
    <property type="protein sequence ID" value="AMO68215.1"/>
    <property type="molecule type" value="Genomic_DNA"/>
</dbReference>
<evidence type="ECO:0000313" key="1">
    <source>
        <dbReference type="EMBL" id="AMO68215.1"/>
    </source>
</evidence>
<dbReference type="Proteomes" id="UP000074119">
    <property type="component" value="Chromosome"/>
</dbReference>
<dbReference type="AlphaFoldDB" id="A0A127M4P2"/>
<sequence length="161" mass="18036">MASVKESYRGQCNLHIYFAEQYLAQLEASDPRDWGGHIQRAIADSLVWQLLLAYQCHLADLIDQQPKFGLLLPLGQFNARSLVADELPPEIEELAGREVEPGWLATIINYPFVQTATTNRAPQGVLAWDGQSESAVKPDLADCLIELKSTIARHRATLMEY</sequence>
<protein>
    <submittedName>
        <fullName evidence="1">Uncharacterized protein</fullName>
    </submittedName>
</protein>
<dbReference type="STRING" id="1470434.AZF00_07820"/>
<organism evidence="1 2">
    <name type="scientific">Zhongshania aliphaticivorans</name>
    <dbReference type="NCBI Taxonomy" id="1470434"/>
    <lineage>
        <taxon>Bacteria</taxon>
        <taxon>Pseudomonadati</taxon>
        <taxon>Pseudomonadota</taxon>
        <taxon>Gammaproteobacteria</taxon>
        <taxon>Cellvibrionales</taxon>
        <taxon>Spongiibacteraceae</taxon>
        <taxon>Zhongshania</taxon>
    </lineage>
</organism>
<gene>
    <name evidence="1" type="ORF">AZF00_07820</name>
</gene>
<accession>A0A127M4P2</accession>
<proteinExistence type="predicted"/>
<reference evidence="1 2" key="1">
    <citation type="submission" date="2015-12" db="EMBL/GenBank/DDBJ databases">
        <authorList>
            <person name="Shamseldin A."/>
            <person name="Moawad H."/>
            <person name="Abd El-Rahim W.M."/>
            <person name="Sadowsky M.J."/>
        </authorList>
    </citation>
    <scope>NUCLEOTIDE SEQUENCE [LARGE SCALE GENOMIC DNA]</scope>
    <source>
        <strain evidence="1 2">SM2</strain>
    </source>
</reference>